<reference evidence="1 2" key="1">
    <citation type="submission" date="2016-10" db="EMBL/GenBank/DDBJ databases">
        <authorList>
            <person name="de Groot N.N."/>
        </authorList>
    </citation>
    <scope>NUCLEOTIDE SEQUENCE [LARGE SCALE GENOMIC DNA]</scope>
    <source>
        <strain evidence="1 2">CGMCC 1.9167</strain>
    </source>
</reference>
<proteinExistence type="predicted"/>
<dbReference type="EMBL" id="FOYW01000002">
    <property type="protein sequence ID" value="SFR78397.1"/>
    <property type="molecule type" value="Genomic_DNA"/>
</dbReference>
<evidence type="ECO:0000313" key="2">
    <source>
        <dbReference type="Proteomes" id="UP000198644"/>
    </source>
</evidence>
<protein>
    <recommendedName>
        <fullName evidence="3">DUF4258 domain-containing protein</fullName>
    </recommendedName>
</protein>
<dbReference type="RefSeq" id="WP_092014884.1">
    <property type="nucleotide sequence ID" value="NZ_FOYW01000002.1"/>
</dbReference>
<dbReference type="STRING" id="650891.SAMN05216203_3025"/>
<evidence type="ECO:0008006" key="3">
    <source>
        <dbReference type="Google" id="ProtNLM"/>
    </source>
</evidence>
<accession>A0A1I6JHC1</accession>
<name>A0A1I6JHC1_9GAMM</name>
<dbReference type="AlphaFoldDB" id="A0A1I6JHC1"/>
<dbReference type="OrthoDB" id="5587990at2"/>
<evidence type="ECO:0000313" key="1">
    <source>
        <dbReference type="EMBL" id="SFR78397.1"/>
    </source>
</evidence>
<organism evidence="1 2">
    <name type="scientific">Marinobacter daqiaonensis</name>
    <dbReference type="NCBI Taxonomy" id="650891"/>
    <lineage>
        <taxon>Bacteria</taxon>
        <taxon>Pseudomonadati</taxon>
        <taxon>Pseudomonadota</taxon>
        <taxon>Gammaproteobacteria</taxon>
        <taxon>Pseudomonadales</taxon>
        <taxon>Marinobacteraceae</taxon>
        <taxon>Marinobacter</taxon>
    </lineage>
</organism>
<keyword evidence="2" id="KW-1185">Reference proteome</keyword>
<sequence>MTNVSYELTEHGRKRAAQRAISDVVLDVLLECGEMDEQKGGTSLIELDRRERKALIKSLKQLLRALTNDAPPFAVMGESGRVITVGHKYKQQH</sequence>
<dbReference type="Proteomes" id="UP000198644">
    <property type="component" value="Unassembled WGS sequence"/>
</dbReference>
<gene>
    <name evidence="1" type="ORF">SAMN05216203_3025</name>
</gene>